<reference evidence="15" key="1">
    <citation type="submission" date="2021-04" db="EMBL/GenBank/DDBJ databases">
        <authorList>
            <person name="Cornetti L."/>
        </authorList>
    </citation>
    <scope>NUCLEOTIDE SEQUENCE</scope>
</reference>
<dbReference type="PIRSF" id="PIRSF015894">
    <property type="entry name" value="Skb1_MeTrfase"/>
    <property type="match status" value="1"/>
</dbReference>
<dbReference type="Pfam" id="PF17285">
    <property type="entry name" value="PRMT5_TIM"/>
    <property type="match status" value="1"/>
</dbReference>
<feature type="domain" description="PRMT5 TIM barrel" evidence="13">
    <location>
        <begin position="31"/>
        <end position="278"/>
    </location>
</feature>
<evidence type="ECO:0000256" key="9">
    <source>
        <dbReference type="PIRSR" id="PIRSR015894-1"/>
    </source>
</evidence>
<evidence type="ECO:0000259" key="12">
    <source>
        <dbReference type="Pfam" id="PF05185"/>
    </source>
</evidence>
<evidence type="ECO:0000259" key="14">
    <source>
        <dbReference type="Pfam" id="PF17286"/>
    </source>
</evidence>
<dbReference type="InterPro" id="IPR035248">
    <property type="entry name" value="PRMT5_C"/>
</dbReference>
<dbReference type="GO" id="GO:0005829">
    <property type="term" value="C:cytosol"/>
    <property type="evidence" value="ECO:0007669"/>
    <property type="project" value="TreeGrafter"/>
</dbReference>
<keyword evidence="5" id="KW-0805">Transcription regulation</keyword>
<feature type="active site" description="Proton donor/acceptor" evidence="9">
    <location>
        <position position="434"/>
    </location>
</feature>
<dbReference type="FunFam" id="3.20.20.150:FF:000008">
    <property type="entry name" value="Protein arginine N-methyltransferase 5"/>
    <property type="match status" value="1"/>
</dbReference>
<dbReference type="GO" id="GO:0044020">
    <property type="term" value="F:histone H4R3 methyltransferase activity"/>
    <property type="evidence" value="ECO:0007669"/>
    <property type="project" value="UniProtKB-ARBA"/>
</dbReference>
<feature type="active site" description="Proton donor/acceptor" evidence="9">
    <location>
        <position position="425"/>
    </location>
</feature>
<dbReference type="Pfam" id="PF05185">
    <property type="entry name" value="PRMT5"/>
    <property type="match status" value="1"/>
</dbReference>
<evidence type="ECO:0000256" key="2">
    <source>
        <dbReference type="ARBA" id="ARBA00022679"/>
    </source>
</evidence>
<feature type="domain" description="PRMT5 arginine-N-methyltransferase" evidence="12">
    <location>
        <begin position="289"/>
        <end position="454"/>
    </location>
</feature>
<dbReference type="EMBL" id="OC985692">
    <property type="protein sequence ID" value="CAG4642347.1"/>
    <property type="molecule type" value="Genomic_DNA"/>
</dbReference>
<keyword evidence="2 8" id="KW-0808">Transferase</keyword>
<evidence type="ECO:0000256" key="5">
    <source>
        <dbReference type="ARBA" id="ARBA00023015"/>
    </source>
</evidence>
<sequence>MAAGGKRVSCGLDFTCPADLTSALQIATESKYDFISIPIAHPRHQRDFDATEQKGRLAAFTRADVILNSSDWNSLVVGKLSPYIDLDHEDEKVRKHGEKALEQELSFAGHLGLPAVMISLRKKNVNLARFLHNKVLLSPQNQARFHVWLHLPMISAESTSKHFERNSEEVAEDEDDTWSWWNTFRCVANFEKKLSLALELTADLPDETTLDRWLGEPIRCLVIPTHLFQTNKKGFPVLSKAHQSVINKFIRQKVQTMISGALHHQHYKNYQQYIDHLWQLGHEADPLLQFARGYEDFLQFPLQPLMDNLESRTYEIFEKDPVKYTEYQRAMYLAILDKVKMEEKDTKTLTLMVVGAGRGPLVRAALAAAHKADRKIRVYAVEKNPNAVVTLQFLAEEEWGDAVTIVSCDMRDWEAPEKADILVSELLGSFGDNELSPECLDGAQKFLKEDGISIPSSYTSFLGPMQSSKLYNEVRSCAEKDKPYHTSFEMSYVVHFRNRMELSPPQALFTFVHPNRETVIDNNRSETLTFPIECDAMLHGFGGYFETVLYKDVMLSINPLTHSPGMFSWFPIFFPLQTPVYLKKGDSLEVNFWRCVNRTHVWYEWCVSNPVAGPIHNPLGRSHQIGL</sequence>
<dbReference type="InterPro" id="IPR035247">
    <property type="entry name" value="PRMT5_TIM"/>
</dbReference>
<feature type="binding site" evidence="10">
    <location>
        <begin position="323"/>
        <end position="324"/>
    </location>
    <ligand>
        <name>S-adenosyl-L-methionine</name>
        <dbReference type="ChEBI" id="CHEBI:59789"/>
    </ligand>
</feature>
<dbReference type="InterPro" id="IPR035075">
    <property type="entry name" value="PRMT5"/>
</dbReference>
<evidence type="ECO:0000256" key="4">
    <source>
        <dbReference type="ARBA" id="ARBA00022853"/>
    </source>
</evidence>
<comment type="similarity">
    <text evidence="8">Belongs to the class I-like SAM-binding methyltransferase superfamily.</text>
</comment>
<feature type="binding site" evidence="10">
    <location>
        <begin position="409"/>
        <end position="410"/>
    </location>
    <ligand>
        <name>S-adenosyl-L-methionine</name>
        <dbReference type="ChEBI" id="CHEBI:59789"/>
    </ligand>
</feature>
<feature type="domain" description="PRMT5 oligomerisation" evidence="14">
    <location>
        <begin position="457"/>
        <end position="624"/>
    </location>
</feature>
<feature type="binding site" evidence="10">
    <location>
        <position position="314"/>
    </location>
    <ligand>
        <name>S-adenosyl-L-methionine</name>
        <dbReference type="ChEBI" id="CHEBI:59789"/>
    </ligand>
</feature>
<dbReference type="Gene3D" id="3.20.20.150">
    <property type="entry name" value="Divalent-metal-dependent TIM barrel enzymes"/>
    <property type="match status" value="1"/>
</dbReference>
<keyword evidence="6" id="KW-0804">Transcription</keyword>
<keyword evidence="4" id="KW-0156">Chromatin regulator</keyword>
<evidence type="ECO:0000313" key="15">
    <source>
        <dbReference type="EMBL" id="CAG4642347.1"/>
    </source>
</evidence>
<accession>A0A9N6WUD7</accession>
<dbReference type="FunFam" id="3.40.50.150:FF:000029">
    <property type="entry name" value="Protein arginine N-methyltransferase 5"/>
    <property type="match status" value="1"/>
</dbReference>
<comment type="catalytic activity">
    <reaction evidence="7">
        <text>L-arginyl-[protein] + 2 S-adenosyl-L-methionine = N(omega),N(omega)'-dimethyl-L-arginyl-[protein] + 2 S-adenosyl-L-homocysteine + 2 H(+)</text>
        <dbReference type="Rhea" id="RHEA:48108"/>
        <dbReference type="Rhea" id="RHEA-COMP:10532"/>
        <dbReference type="Rhea" id="RHEA-COMP:11992"/>
        <dbReference type="ChEBI" id="CHEBI:15378"/>
        <dbReference type="ChEBI" id="CHEBI:29965"/>
        <dbReference type="ChEBI" id="CHEBI:57856"/>
        <dbReference type="ChEBI" id="CHEBI:59789"/>
        <dbReference type="ChEBI" id="CHEBI:88221"/>
        <dbReference type="EC" id="2.1.1.320"/>
    </reaction>
</comment>
<dbReference type="Gene3D" id="2.70.160.11">
    <property type="entry name" value="Hnrnp arginine n-methyltransferase1"/>
    <property type="match status" value="1"/>
</dbReference>
<dbReference type="PROSITE" id="PS51678">
    <property type="entry name" value="SAM_MT_PRMT"/>
    <property type="match status" value="1"/>
</dbReference>
<evidence type="ECO:0000256" key="1">
    <source>
        <dbReference type="ARBA" id="ARBA00022603"/>
    </source>
</evidence>
<gene>
    <name evidence="15" type="primary">EOG090X028A</name>
</gene>
<evidence type="ECO:0000256" key="7">
    <source>
        <dbReference type="ARBA" id="ARBA00048612"/>
    </source>
</evidence>
<proteinExistence type="inferred from homology"/>
<dbReference type="FunFam" id="2.70.160.11:FF:000003">
    <property type="entry name" value="Protein arginine N-methyltransferase 5"/>
    <property type="match status" value="1"/>
</dbReference>
<dbReference type="GO" id="GO:0035243">
    <property type="term" value="F:protein-arginine omega-N symmetric methyltransferase activity"/>
    <property type="evidence" value="ECO:0007669"/>
    <property type="project" value="UniProtKB-EC"/>
</dbReference>
<keyword evidence="1 8" id="KW-0489">Methyltransferase</keyword>
<dbReference type="Gene3D" id="3.40.50.150">
    <property type="entry name" value="Vaccinia Virus protein VP39"/>
    <property type="match status" value="1"/>
</dbReference>
<dbReference type="GO" id="GO:0032259">
    <property type="term" value="P:methylation"/>
    <property type="evidence" value="ECO:0007669"/>
    <property type="project" value="UniProtKB-KW"/>
</dbReference>
<evidence type="ECO:0000256" key="6">
    <source>
        <dbReference type="ARBA" id="ARBA00023163"/>
    </source>
</evidence>
<evidence type="ECO:0000256" key="8">
    <source>
        <dbReference type="PIRNR" id="PIRNR015894"/>
    </source>
</evidence>
<keyword evidence="3 8" id="KW-0949">S-adenosyl-L-methionine</keyword>
<dbReference type="GO" id="GO:0006355">
    <property type="term" value="P:regulation of DNA-templated transcription"/>
    <property type="evidence" value="ECO:0007669"/>
    <property type="project" value="TreeGrafter"/>
</dbReference>
<feature type="binding site" evidence="10">
    <location>
        <position position="382"/>
    </location>
    <ligand>
        <name>S-adenosyl-L-methionine</name>
        <dbReference type="ChEBI" id="CHEBI:59789"/>
    </ligand>
</feature>
<feature type="site" description="Critical for specifying symmetric addition of methyl groups" evidence="11">
    <location>
        <position position="317"/>
    </location>
</feature>
<dbReference type="AlphaFoldDB" id="A0A9N6WUD7"/>
<dbReference type="InterPro" id="IPR007857">
    <property type="entry name" value="Arg_MeTrfase_PRMT5"/>
</dbReference>
<dbReference type="CDD" id="cd02440">
    <property type="entry name" value="AdoMet_MTases"/>
    <property type="match status" value="1"/>
</dbReference>
<name>A0A9N6WUD7_9CRUS</name>
<dbReference type="GO" id="GO:0005634">
    <property type="term" value="C:nucleus"/>
    <property type="evidence" value="ECO:0007669"/>
    <property type="project" value="UniProtKB-ARBA"/>
</dbReference>
<dbReference type="InterPro" id="IPR025799">
    <property type="entry name" value="Arg_MeTrfase"/>
</dbReference>
<evidence type="ECO:0000259" key="13">
    <source>
        <dbReference type="Pfam" id="PF17285"/>
    </source>
</evidence>
<dbReference type="PANTHER" id="PTHR10738:SF0">
    <property type="entry name" value="PROTEIN ARGININE N-METHYLTRANSFERASE 5"/>
    <property type="match status" value="1"/>
</dbReference>
<protein>
    <recommendedName>
        <fullName evidence="8">Protein arginine N-methyltransferase</fullName>
    </recommendedName>
</protein>
<evidence type="ECO:0000256" key="10">
    <source>
        <dbReference type="PIRSR" id="PIRSR015894-2"/>
    </source>
</evidence>
<dbReference type="InterPro" id="IPR029063">
    <property type="entry name" value="SAM-dependent_MTases_sf"/>
</dbReference>
<organism evidence="15">
    <name type="scientific">Evadne anonyx</name>
    <dbReference type="NCBI Taxonomy" id="141404"/>
    <lineage>
        <taxon>Eukaryota</taxon>
        <taxon>Metazoa</taxon>
        <taxon>Ecdysozoa</taxon>
        <taxon>Arthropoda</taxon>
        <taxon>Crustacea</taxon>
        <taxon>Branchiopoda</taxon>
        <taxon>Diplostraca</taxon>
        <taxon>Cladocera</taxon>
        <taxon>Onychopoda</taxon>
        <taxon>Podonidae</taxon>
        <taxon>Evadne</taxon>
    </lineage>
</organism>
<dbReference type="Pfam" id="PF17286">
    <property type="entry name" value="PRMT5_C"/>
    <property type="match status" value="1"/>
</dbReference>
<dbReference type="PANTHER" id="PTHR10738">
    <property type="entry name" value="PROTEIN ARGININE N-METHYLTRANSFERASE 5"/>
    <property type="match status" value="1"/>
</dbReference>
<evidence type="ECO:0000256" key="3">
    <source>
        <dbReference type="ARBA" id="ARBA00022691"/>
    </source>
</evidence>
<evidence type="ECO:0000256" key="11">
    <source>
        <dbReference type="PIRSR" id="PIRSR015894-3"/>
    </source>
</evidence>
<dbReference type="SUPFAM" id="SSF53335">
    <property type="entry name" value="S-adenosyl-L-methionine-dependent methyltransferases"/>
    <property type="match status" value="1"/>
</dbReference>